<dbReference type="InterPro" id="IPR006140">
    <property type="entry name" value="D-isomer_DH_NAD-bd"/>
</dbReference>
<dbReference type="PROSITE" id="PS00671">
    <property type="entry name" value="D_2_HYDROXYACID_DH_3"/>
    <property type="match status" value="1"/>
</dbReference>
<dbReference type="EMBL" id="CAESAD010000003">
    <property type="protein sequence ID" value="CAB4337194.1"/>
    <property type="molecule type" value="Genomic_DNA"/>
</dbReference>
<evidence type="ECO:0000313" key="6">
    <source>
        <dbReference type="EMBL" id="CAB4716030.1"/>
    </source>
</evidence>
<proteinExistence type="predicted"/>
<accession>A0A6J6QWK3</accession>
<evidence type="ECO:0000313" key="8">
    <source>
        <dbReference type="EMBL" id="CAB5027129.1"/>
    </source>
</evidence>
<evidence type="ECO:0000313" key="7">
    <source>
        <dbReference type="EMBL" id="CAB4806321.1"/>
    </source>
</evidence>
<dbReference type="Pfam" id="PF02826">
    <property type="entry name" value="2-Hacid_dh_C"/>
    <property type="match status" value="1"/>
</dbReference>
<organism evidence="6">
    <name type="scientific">freshwater metagenome</name>
    <dbReference type="NCBI Taxonomy" id="449393"/>
    <lineage>
        <taxon>unclassified sequences</taxon>
        <taxon>metagenomes</taxon>
        <taxon>ecological metagenomes</taxon>
    </lineage>
</organism>
<name>A0A6J6QWK3_9ZZZZ</name>
<dbReference type="EMBL" id="CAFBPK010000026">
    <property type="protein sequence ID" value="CAB5027129.1"/>
    <property type="molecule type" value="Genomic_DNA"/>
</dbReference>
<dbReference type="GO" id="GO:0051287">
    <property type="term" value="F:NAD binding"/>
    <property type="evidence" value="ECO:0007669"/>
    <property type="project" value="InterPro"/>
</dbReference>
<dbReference type="AlphaFoldDB" id="A0A6J6QWK3"/>
<feature type="domain" description="D-isomer specific 2-hydroxyacid dehydrogenase NAD-binding" evidence="3">
    <location>
        <begin position="105"/>
        <end position="270"/>
    </location>
</feature>
<dbReference type="CDD" id="cd12166">
    <property type="entry name" value="2-Hacid_dh_7"/>
    <property type="match status" value="1"/>
</dbReference>
<evidence type="ECO:0000313" key="9">
    <source>
        <dbReference type="EMBL" id="CAB5047265.1"/>
    </source>
</evidence>
<dbReference type="EMBL" id="CAFBQG010000045">
    <property type="protein sequence ID" value="CAB5047265.1"/>
    <property type="molecule type" value="Genomic_DNA"/>
</dbReference>
<dbReference type="SUPFAM" id="SSF51735">
    <property type="entry name" value="NAD(P)-binding Rossmann-fold domains"/>
    <property type="match status" value="1"/>
</dbReference>
<dbReference type="InterPro" id="IPR029753">
    <property type="entry name" value="D-isomer_DH_CS"/>
</dbReference>
<dbReference type="InterPro" id="IPR036291">
    <property type="entry name" value="NAD(P)-bd_dom_sf"/>
</dbReference>
<dbReference type="PANTHER" id="PTHR43333">
    <property type="entry name" value="2-HACID_DH_C DOMAIN-CONTAINING PROTEIN"/>
    <property type="match status" value="1"/>
</dbReference>
<evidence type="ECO:0000256" key="1">
    <source>
        <dbReference type="ARBA" id="ARBA00023002"/>
    </source>
</evidence>
<evidence type="ECO:0000313" key="5">
    <source>
        <dbReference type="EMBL" id="CAB4343055.1"/>
    </source>
</evidence>
<dbReference type="EMBL" id="CAEZYC010000080">
    <property type="protein sequence ID" value="CAB4716030.1"/>
    <property type="molecule type" value="Genomic_DNA"/>
</dbReference>
<dbReference type="EMBL" id="CAESAI010000036">
    <property type="protein sequence ID" value="CAB4343055.1"/>
    <property type="molecule type" value="Genomic_DNA"/>
</dbReference>
<dbReference type="SUPFAM" id="SSF52283">
    <property type="entry name" value="Formate/glycerate dehydrogenase catalytic domain-like"/>
    <property type="match status" value="1"/>
</dbReference>
<gene>
    <name evidence="6" type="ORF">UFOPK2648_01157</name>
    <name evidence="7" type="ORF">UFOPK3037_00977</name>
    <name evidence="5" type="ORF">UFOPK3406_01194</name>
    <name evidence="4" type="ORF">UFOPK3925_00677</name>
    <name evidence="8" type="ORF">UFOPK4097_01318</name>
    <name evidence="9" type="ORF">UFOPK4301_00507</name>
</gene>
<protein>
    <submittedName>
        <fullName evidence="6">Unannotated protein</fullName>
    </submittedName>
</protein>
<keyword evidence="1" id="KW-0560">Oxidoreductase</keyword>
<evidence type="ECO:0000259" key="3">
    <source>
        <dbReference type="Pfam" id="PF02826"/>
    </source>
</evidence>
<keyword evidence="2" id="KW-0520">NAD</keyword>
<dbReference type="PANTHER" id="PTHR43333:SF1">
    <property type="entry name" value="D-ISOMER SPECIFIC 2-HYDROXYACID DEHYDROGENASE NAD-BINDING DOMAIN-CONTAINING PROTEIN"/>
    <property type="match status" value="1"/>
</dbReference>
<dbReference type="GO" id="GO:0016491">
    <property type="term" value="F:oxidoreductase activity"/>
    <property type="evidence" value="ECO:0007669"/>
    <property type="project" value="UniProtKB-KW"/>
</dbReference>
<dbReference type="EMBL" id="CAFAAO010000011">
    <property type="protein sequence ID" value="CAB4806321.1"/>
    <property type="molecule type" value="Genomic_DNA"/>
</dbReference>
<reference evidence="6" key="1">
    <citation type="submission" date="2020-05" db="EMBL/GenBank/DDBJ databases">
        <authorList>
            <person name="Chiriac C."/>
            <person name="Salcher M."/>
            <person name="Ghai R."/>
            <person name="Kavagutti S V."/>
        </authorList>
    </citation>
    <scope>NUCLEOTIDE SEQUENCE</scope>
</reference>
<dbReference type="PROSITE" id="PS00670">
    <property type="entry name" value="D_2_HYDROXYACID_DH_2"/>
    <property type="match status" value="1"/>
</dbReference>
<evidence type="ECO:0000313" key="4">
    <source>
        <dbReference type="EMBL" id="CAB4337194.1"/>
    </source>
</evidence>
<sequence length="307" mass="33219">MTRHIIAPDWIAKGYEFPADVKVTECDDLAELAASEIASVDFVVMPYEGSTISISEAISRLPNVKVLQTLTAGFDNVQPHVPAGVTLCNAAGVHDDSTSELAVLLTLSVLRDMPRSYKAQQEHLWETYFARSLADKTVLLIGYGNVGKAAEKRLLGFGCKVIPVARTARDHVHAISELPNLIPSADVVMLIVPNNPGTVNLVNANFLASMKDNSVLVNVARGVVVDTEALLAELKTGRISAALDVTEPEPLPADHPLWSLPNVIITSHNGGEGDVFWDRARARIHSQFDLWFAGKPLECVIAPEETS</sequence>
<evidence type="ECO:0000256" key="2">
    <source>
        <dbReference type="ARBA" id="ARBA00023027"/>
    </source>
</evidence>
<dbReference type="Gene3D" id="3.40.50.720">
    <property type="entry name" value="NAD(P)-binding Rossmann-like Domain"/>
    <property type="match status" value="2"/>
</dbReference>